<dbReference type="PROSITE" id="PS51832">
    <property type="entry name" value="HD_GYP"/>
    <property type="match status" value="1"/>
</dbReference>
<reference evidence="3" key="1">
    <citation type="journal article" date="2019" name="Int. J. Syst. Evol. Microbiol.">
        <title>The Global Catalogue of Microorganisms (GCM) 10K type strain sequencing project: providing services to taxonomists for standard genome sequencing and annotation.</title>
        <authorList>
            <consortium name="The Broad Institute Genomics Platform"/>
            <consortium name="The Broad Institute Genome Sequencing Center for Infectious Disease"/>
            <person name="Wu L."/>
            <person name="Ma J."/>
        </authorList>
    </citation>
    <scope>NUCLEOTIDE SEQUENCE [LARGE SCALE GENOMIC DNA]</scope>
    <source>
        <strain evidence="3">JCM 18657</strain>
    </source>
</reference>
<protein>
    <submittedName>
        <fullName evidence="2">HD-GYP domain-containing protein</fullName>
        <ecNumber evidence="2">3.1.4.-</ecNumber>
    </submittedName>
</protein>
<name>A0ABW2UWW0_9BACL</name>
<dbReference type="Pfam" id="PF13487">
    <property type="entry name" value="HD_5"/>
    <property type="match status" value="1"/>
</dbReference>
<dbReference type="InterPro" id="IPR003607">
    <property type="entry name" value="HD/PDEase_dom"/>
</dbReference>
<dbReference type="SUPFAM" id="SSF109604">
    <property type="entry name" value="HD-domain/PDEase-like"/>
    <property type="match status" value="1"/>
</dbReference>
<keyword evidence="2" id="KW-0378">Hydrolase</keyword>
<dbReference type="Gene3D" id="1.10.3210.10">
    <property type="entry name" value="Hypothetical protein af1432"/>
    <property type="match status" value="1"/>
</dbReference>
<dbReference type="SMART" id="SM00471">
    <property type="entry name" value="HDc"/>
    <property type="match status" value="1"/>
</dbReference>
<dbReference type="GO" id="GO:0016787">
    <property type="term" value="F:hydrolase activity"/>
    <property type="evidence" value="ECO:0007669"/>
    <property type="project" value="UniProtKB-KW"/>
</dbReference>
<evidence type="ECO:0000313" key="2">
    <source>
        <dbReference type="EMBL" id="MFC7748402.1"/>
    </source>
</evidence>
<proteinExistence type="predicted"/>
<dbReference type="EMBL" id="JBHTGQ010000002">
    <property type="protein sequence ID" value="MFC7748402.1"/>
    <property type="molecule type" value="Genomic_DNA"/>
</dbReference>
<gene>
    <name evidence="2" type="ORF">ACFQWB_00390</name>
</gene>
<organism evidence="2 3">
    <name type="scientific">Paenibacillus thermoaerophilus</name>
    <dbReference type="NCBI Taxonomy" id="1215385"/>
    <lineage>
        <taxon>Bacteria</taxon>
        <taxon>Bacillati</taxon>
        <taxon>Bacillota</taxon>
        <taxon>Bacilli</taxon>
        <taxon>Bacillales</taxon>
        <taxon>Paenibacillaceae</taxon>
        <taxon>Paenibacillus</taxon>
    </lineage>
</organism>
<dbReference type="Proteomes" id="UP001596528">
    <property type="component" value="Unassembled WGS sequence"/>
</dbReference>
<comment type="caution">
    <text evidence="2">The sequence shown here is derived from an EMBL/GenBank/DDBJ whole genome shotgun (WGS) entry which is preliminary data.</text>
</comment>
<dbReference type="CDD" id="cd00077">
    <property type="entry name" value="HDc"/>
    <property type="match status" value="1"/>
</dbReference>
<sequence>MILIDKTWFIGRKLTINIYSRHGSLLLPKNSILNDRHLALLESHGIELNREDTRLVTEFIVEETVSEARAIYEKIHNRKEQLSNSRIRRLVVPKIRELCANHRFSDVIVELRKKDNYTYRHCVGIAVLSYLAGKWLGLKEDELQDLAVSGLLHDIGKIKIPDSILNKPGGLSANEYAVIKLHTHYGYEMIRGLPGTTERQALVALQHHEREDGSGYPFGLTGDRIAPFSKIVAVADVFHTMLSERVYKKPVPLYQVFRELYQRAFRLFDPSVVRCLIFNLMSKMIGDSVLLSDGQVARIIMLHPDDLINPLVEAEGQFYDLRRSELKIVNFVANPLRKAE</sequence>
<dbReference type="RefSeq" id="WP_246068090.1">
    <property type="nucleotide sequence ID" value="NZ_JBHTGQ010000002.1"/>
</dbReference>
<dbReference type="InterPro" id="IPR037522">
    <property type="entry name" value="HD_GYP_dom"/>
</dbReference>
<dbReference type="EC" id="3.1.4.-" evidence="2"/>
<feature type="domain" description="HD-GYP" evidence="1">
    <location>
        <begin position="96"/>
        <end position="292"/>
    </location>
</feature>
<evidence type="ECO:0000313" key="3">
    <source>
        <dbReference type="Proteomes" id="UP001596528"/>
    </source>
</evidence>
<accession>A0ABW2UWW0</accession>
<keyword evidence="3" id="KW-1185">Reference proteome</keyword>
<dbReference type="PANTHER" id="PTHR43155">
    <property type="entry name" value="CYCLIC DI-GMP PHOSPHODIESTERASE PA4108-RELATED"/>
    <property type="match status" value="1"/>
</dbReference>
<dbReference type="PANTHER" id="PTHR43155:SF2">
    <property type="entry name" value="CYCLIC DI-GMP PHOSPHODIESTERASE PA4108"/>
    <property type="match status" value="1"/>
</dbReference>
<evidence type="ECO:0000259" key="1">
    <source>
        <dbReference type="PROSITE" id="PS51832"/>
    </source>
</evidence>